<protein>
    <submittedName>
        <fullName evidence="2">Uncharacterized protein</fullName>
    </submittedName>
</protein>
<evidence type="ECO:0000313" key="3">
    <source>
        <dbReference type="Proteomes" id="UP000053558"/>
    </source>
</evidence>
<gene>
    <name evidence="2" type="ORF">CONPUDRAFT_158584</name>
</gene>
<proteinExistence type="predicted"/>
<dbReference type="KEGG" id="cput:CONPUDRAFT_158584"/>
<organism evidence="2 3">
    <name type="scientific">Coniophora puteana (strain RWD-64-598)</name>
    <name type="common">Brown rot fungus</name>
    <dbReference type="NCBI Taxonomy" id="741705"/>
    <lineage>
        <taxon>Eukaryota</taxon>
        <taxon>Fungi</taxon>
        <taxon>Dikarya</taxon>
        <taxon>Basidiomycota</taxon>
        <taxon>Agaricomycotina</taxon>
        <taxon>Agaricomycetes</taxon>
        <taxon>Agaricomycetidae</taxon>
        <taxon>Boletales</taxon>
        <taxon>Coniophorineae</taxon>
        <taxon>Coniophoraceae</taxon>
        <taxon>Coniophora</taxon>
    </lineage>
</organism>
<reference evidence="3" key="1">
    <citation type="journal article" date="2012" name="Science">
        <title>The Paleozoic origin of enzymatic lignin decomposition reconstructed from 31 fungal genomes.</title>
        <authorList>
            <person name="Floudas D."/>
            <person name="Binder M."/>
            <person name="Riley R."/>
            <person name="Barry K."/>
            <person name="Blanchette R.A."/>
            <person name="Henrissat B."/>
            <person name="Martinez A.T."/>
            <person name="Otillar R."/>
            <person name="Spatafora J.W."/>
            <person name="Yadav J.S."/>
            <person name="Aerts A."/>
            <person name="Benoit I."/>
            <person name="Boyd A."/>
            <person name="Carlson A."/>
            <person name="Copeland A."/>
            <person name="Coutinho P.M."/>
            <person name="de Vries R.P."/>
            <person name="Ferreira P."/>
            <person name="Findley K."/>
            <person name="Foster B."/>
            <person name="Gaskell J."/>
            <person name="Glotzer D."/>
            <person name="Gorecki P."/>
            <person name="Heitman J."/>
            <person name="Hesse C."/>
            <person name="Hori C."/>
            <person name="Igarashi K."/>
            <person name="Jurgens J.A."/>
            <person name="Kallen N."/>
            <person name="Kersten P."/>
            <person name="Kohler A."/>
            <person name="Kuees U."/>
            <person name="Kumar T.K.A."/>
            <person name="Kuo A."/>
            <person name="LaButti K."/>
            <person name="Larrondo L.F."/>
            <person name="Lindquist E."/>
            <person name="Ling A."/>
            <person name="Lombard V."/>
            <person name="Lucas S."/>
            <person name="Lundell T."/>
            <person name="Martin R."/>
            <person name="McLaughlin D.J."/>
            <person name="Morgenstern I."/>
            <person name="Morin E."/>
            <person name="Murat C."/>
            <person name="Nagy L.G."/>
            <person name="Nolan M."/>
            <person name="Ohm R.A."/>
            <person name="Patyshakuliyeva A."/>
            <person name="Rokas A."/>
            <person name="Ruiz-Duenas F.J."/>
            <person name="Sabat G."/>
            <person name="Salamov A."/>
            <person name="Samejima M."/>
            <person name="Schmutz J."/>
            <person name="Slot J.C."/>
            <person name="St John F."/>
            <person name="Stenlid J."/>
            <person name="Sun H."/>
            <person name="Sun S."/>
            <person name="Syed K."/>
            <person name="Tsang A."/>
            <person name="Wiebenga A."/>
            <person name="Young D."/>
            <person name="Pisabarro A."/>
            <person name="Eastwood D.C."/>
            <person name="Martin F."/>
            <person name="Cullen D."/>
            <person name="Grigoriev I.V."/>
            <person name="Hibbett D.S."/>
        </authorList>
    </citation>
    <scope>NUCLEOTIDE SEQUENCE [LARGE SCALE GENOMIC DNA]</scope>
    <source>
        <strain evidence="3">RWD-64-598 SS2</strain>
    </source>
</reference>
<comment type="caution">
    <text evidence="2">The sequence shown here is derived from an EMBL/GenBank/DDBJ whole genome shotgun (WGS) entry which is preliminary data.</text>
</comment>
<evidence type="ECO:0000256" key="1">
    <source>
        <dbReference type="SAM" id="MobiDB-lite"/>
    </source>
</evidence>
<accession>A0A5M3MA26</accession>
<dbReference type="RefSeq" id="XP_007773816.1">
    <property type="nucleotide sequence ID" value="XM_007775626.1"/>
</dbReference>
<evidence type="ECO:0000313" key="2">
    <source>
        <dbReference type="EMBL" id="EIW75796.1"/>
    </source>
</evidence>
<sequence length="183" mass="19238">MIAPLFSASHSAKWEGGTLQHDDEGHALAGPSTPSTSASNRPIHTRYASEPTWTLGGSSAGARREGKRRRTRFGVQGELDSSPSPSPLGKNLEPSGPTARVELGAAFASRLSQYHIASPLLTPQQDVYDEWGGQEGKHDDEGFRWEKAPAGTVASAMPGEGGGVCRCGCHTLANGKGESGTRE</sequence>
<name>A0A5M3MA26_CONPW</name>
<feature type="compositionally biased region" description="Polar residues" evidence="1">
    <location>
        <begin position="32"/>
        <end position="42"/>
    </location>
</feature>
<keyword evidence="3" id="KW-1185">Reference proteome</keyword>
<dbReference type="EMBL" id="JH711587">
    <property type="protein sequence ID" value="EIW75796.1"/>
    <property type="molecule type" value="Genomic_DNA"/>
</dbReference>
<dbReference type="AlphaFoldDB" id="A0A5M3MA26"/>
<dbReference type="GeneID" id="19203942"/>
<feature type="region of interest" description="Disordered" evidence="1">
    <location>
        <begin position="1"/>
        <end position="97"/>
    </location>
</feature>
<dbReference type="Proteomes" id="UP000053558">
    <property type="component" value="Unassembled WGS sequence"/>
</dbReference>